<feature type="transmembrane region" description="Helical" evidence="5">
    <location>
        <begin position="199"/>
        <end position="217"/>
    </location>
</feature>
<sequence length="396" mass="42608">MQLWIYDPTLSKSSHHKRYGGEGNSPADRGVLILDHKASDQGAELHPLLADARGAVDAMSAKPKHLPQQGWIRVLLAVIVSSSWMVVSSGLIILNKYIMVDLGFRYPMAVSAMGMVMSGLLSFVVCRVLRLVEANSVVRPRFWAAKMLPIGLFMALTLWTGNEVYLYLNVAFIQMLKAFTPVVTMACLFISGLESPTRAMIASVLLTAVGTAAAAYGELRMSVVGLVLMFSSETAESIRLVMTQFLLVGLKFHPIEGLMYLGPACFAWLAVGCLVFEVPRILATGAMTIVAHNTGLFLCAAVMGFAVNALAYTTIKLASSLTLKVLGTVKNTLLVVCGVVFFGELVTGVQGFGYVISLSGFAWYNYIKMTQIAVGSGTATGASSESKKDSHSDHKT</sequence>
<dbReference type="Proteomes" id="UP000236333">
    <property type="component" value="Unassembled WGS sequence"/>
</dbReference>
<evidence type="ECO:0000256" key="1">
    <source>
        <dbReference type="ARBA" id="ARBA00004141"/>
    </source>
</evidence>
<comment type="caution">
    <text evidence="7">The sequence shown here is derived from an EMBL/GenBank/DDBJ whole genome shotgun (WGS) entry which is preliminary data.</text>
</comment>
<protein>
    <submittedName>
        <fullName evidence="7">Putative sugar phosphate/phosphate translocator</fullName>
    </submittedName>
</protein>
<dbReference type="InterPro" id="IPR004853">
    <property type="entry name" value="Sugar_P_trans_dom"/>
</dbReference>
<dbReference type="InterPro" id="IPR050186">
    <property type="entry name" value="TPT_transporter"/>
</dbReference>
<dbReference type="GO" id="GO:0016020">
    <property type="term" value="C:membrane"/>
    <property type="evidence" value="ECO:0007669"/>
    <property type="project" value="UniProtKB-SubCell"/>
</dbReference>
<name>A0A2J7ZWL9_9CHLO</name>
<feature type="transmembrane region" description="Helical" evidence="5">
    <location>
        <begin position="71"/>
        <end position="94"/>
    </location>
</feature>
<comment type="subcellular location">
    <subcellularLocation>
        <location evidence="1">Membrane</location>
        <topology evidence="1">Multi-pass membrane protein</topology>
    </subcellularLocation>
</comment>
<accession>A0A2J7ZWL9</accession>
<organism evidence="7 8">
    <name type="scientific">Tetrabaena socialis</name>
    <dbReference type="NCBI Taxonomy" id="47790"/>
    <lineage>
        <taxon>Eukaryota</taxon>
        <taxon>Viridiplantae</taxon>
        <taxon>Chlorophyta</taxon>
        <taxon>core chlorophytes</taxon>
        <taxon>Chlorophyceae</taxon>
        <taxon>CS clade</taxon>
        <taxon>Chlamydomonadales</taxon>
        <taxon>Tetrabaenaceae</taxon>
        <taxon>Tetrabaena</taxon>
    </lineage>
</organism>
<dbReference type="EMBL" id="PGGS01000371">
    <property type="protein sequence ID" value="PNH04645.1"/>
    <property type="molecule type" value="Genomic_DNA"/>
</dbReference>
<dbReference type="AlphaFoldDB" id="A0A2J7ZWL9"/>
<evidence type="ECO:0000256" key="3">
    <source>
        <dbReference type="ARBA" id="ARBA00022989"/>
    </source>
</evidence>
<keyword evidence="2 5" id="KW-0812">Transmembrane</keyword>
<feature type="transmembrane region" description="Helical" evidence="5">
    <location>
        <begin position="260"/>
        <end position="282"/>
    </location>
</feature>
<evidence type="ECO:0000256" key="5">
    <source>
        <dbReference type="SAM" id="Phobius"/>
    </source>
</evidence>
<evidence type="ECO:0000313" key="7">
    <source>
        <dbReference type="EMBL" id="PNH04645.1"/>
    </source>
</evidence>
<feature type="transmembrane region" description="Helical" evidence="5">
    <location>
        <begin position="165"/>
        <end position="190"/>
    </location>
</feature>
<keyword evidence="4 5" id="KW-0472">Membrane</keyword>
<proteinExistence type="predicted"/>
<evidence type="ECO:0000256" key="4">
    <source>
        <dbReference type="ARBA" id="ARBA00023136"/>
    </source>
</evidence>
<evidence type="ECO:0000259" key="6">
    <source>
        <dbReference type="Pfam" id="PF03151"/>
    </source>
</evidence>
<evidence type="ECO:0000313" key="8">
    <source>
        <dbReference type="Proteomes" id="UP000236333"/>
    </source>
</evidence>
<reference evidence="7 8" key="1">
    <citation type="journal article" date="2017" name="Mol. Biol. Evol.">
        <title>The 4-celled Tetrabaena socialis nuclear genome reveals the essential components for genetic control of cell number at the origin of multicellularity in the volvocine lineage.</title>
        <authorList>
            <person name="Featherston J."/>
            <person name="Arakaki Y."/>
            <person name="Hanschen E.R."/>
            <person name="Ferris P.J."/>
            <person name="Michod R.E."/>
            <person name="Olson B.J.S.C."/>
            <person name="Nozaki H."/>
            <person name="Durand P.M."/>
        </authorList>
    </citation>
    <scope>NUCLEOTIDE SEQUENCE [LARGE SCALE GENOMIC DNA]</scope>
    <source>
        <strain evidence="7 8">NIES-571</strain>
    </source>
</reference>
<keyword evidence="3 5" id="KW-1133">Transmembrane helix</keyword>
<dbReference type="Pfam" id="PF03151">
    <property type="entry name" value="TPT"/>
    <property type="match status" value="1"/>
</dbReference>
<keyword evidence="8" id="KW-1185">Reference proteome</keyword>
<feature type="transmembrane region" description="Helical" evidence="5">
    <location>
        <begin position="294"/>
        <end position="312"/>
    </location>
</feature>
<feature type="transmembrane region" description="Helical" evidence="5">
    <location>
        <begin position="106"/>
        <end position="129"/>
    </location>
</feature>
<feature type="transmembrane region" description="Helical" evidence="5">
    <location>
        <begin position="333"/>
        <end position="356"/>
    </location>
</feature>
<gene>
    <name evidence="7" type="ORF">TSOC_009169</name>
</gene>
<feature type="domain" description="Sugar phosphate transporter" evidence="6">
    <location>
        <begin position="80"/>
        <end position="365"/>
    </location>
</feature>
<feature type="transmembrane region" description="Helical" evidence="5">
    <location>
        <begin position="141"/>
        <end position="159"/>
    </location>
</feature>
<dbReference type="OrthoDB" id="6418713at2759"/>
<evidence type="ECO:0000256" key="2">
    <source>
        <dbReference type="ARBA" id="ARBA00022692"/>
    </source>
</evidence>
<dbReference type="PANTHER" id="PTHR11132">
    <property type="entry name" value="SOLUTE CARRIER FAMILY 35"/>
    <property type="match status" value="1"/>
</dbReference>